<feature type="binding site" evidence="15">
    <location>
        <position position="148"/>
    </location>
    <ligand>
        <name>Mg(2+)</name>
        <dbReference type="ChEBI" id="CHEBI:18420"/>
        <label>1</label>
        <note>catalytic</note>
    </ligand>
</feature>
<dbReference type="AlphaFoldDB" id="U4TYV5"/>
<evidence type="ECO:0000256" key="12">
    <source>
        <dbReference type="ARBA" id="ARBA00023136"/>
    </source>
</evidence>
<keyword evidence="9" id="KW-0378">Hydrolase</keyword>
<keyword evidence="11 16" id="KW-1133">Transmembrane helix</keyword>
<accession>U4TYV5</accession>
<evidence type="ECO:0000256" key="9">
    <source>
        <dbReference type="ARBA" id="ARBA00022801"/>
    </source>
</evidence>
<dbReference type="EC" id="3.1.3.25" evidence="6"/>
<evidence type="ECO:0000256" key="7">
    <source>
        <dbReference type="ARBA" id="ARBA00022692"/>
    </source>
</evidence>
<dbReference type="GO" id="GO:0052834">
    <property type="term" value="F:inositol monophosphate phosphatase activity"/>
    <property type="evidence" value="ECO:0007669"/>
    <property type="project" value="UniProtKB-EC"/>
</dbReference>
<evidence type="ECO:0000313" key="17">
    <source>
        <dbReference type="EMBL" id="ERL83476.1"/>
    </source>
</evidence>
<dbReference type="Gene3D" id="3.30.540.10">
    <property type="entry name" value="Fructose-1,6-Bisphosphatase, subunit A, domain 1"/>
    <property type="match status" value="1"/>
</dbReference>
<dbReference type="PANTHER" id="PTHR43028">
    <property type="entry name" value="3'(2'),5'-BISPHOSPHATE NUCLEOTIDASE 1"/>
    <property type="match status" value="1"/>
</dbReference>
<gene>
    <name evidence="17" type="ORF">D910_00482</name>
</gene>
<feature type="binding site" evidence="15">
    <location>
        <position position="150"/>
    </location>
    <ligand>
        <name>Mg(2+)</name>
        <dbReference type="ChEBI" id="CHEBI:18420"/>
        <label>1</label>
        <note>catalytic</note>
    </ligand>
</feature>
<dbReference type="PRINTS" id="PR00377">
    <property type="entry name" value="IMPHPHTASES"/>
</dbReference>
<keyword evidence="12 16" id="KW-0472">Membrane</keyword>
<dbReference type="InterPro" id="IPR050725">
    <property type="entry name" value="CysQ/Inositol_MonoPase"/>
</dbReference>
<dbReference type="STRING" id="77166.U4TYV5"/>
<evidence type="ECO:0000313" key="18">
    <source>
        <dbReference type="Proteomes" id="UP000030742"/>
    </source>
</evidence>
<evidence type="ECO:0000256" key="15">
    <source>
        <dbReference type="PIRSR" id="PIRSR600760-2"/>
    </source>
</evidence>
<evidence type="ECO:0000256" key="5">
    <source>
        <dbReference type="ARBA" id="ARBA00009759"/>
    </source>
</evidence>
<evidence type="ECO:0000256" key="1">
    <source>
        <dbReference type="ARBA" id="ARBA00001033"/>
    </source>
</evidence>
<evidence type="ECO:0000256" key="2">
    <source>
        <dbReference type="ARBA" id="ARBA00001946"/>
    </source>
</evidence>
<evidence type="ECO:0000256" key="11">
    <source>
        <dbReference type="ARBA" id="ARBA00022989"/>
    </source>
</evidence>
<dbReference type="GO" id="GO:0046854">
    <property type="term" value="P:phosphatidylinositol phosphate biosynthetic process"/>
    <property type="evidence" value="ECO:0007669"/>
    <property type="project" value="InterPro"/>
</dbReference>
<dbReference type="InterPro" id="IPR020550">
    <property type="entry name" value="Inositol_monophosphatase_CS"/>
</dbReference>
<keyword evidence="10 15" id="KW-0460">Magnesium</keyword>
<dbReference type="Proteomes" id="UP000030742">
    <property type="component" value="Unassembled WGS sequence"/>
</dbReference>
<comment type="similarity">
    <text evidence="5">Belongs to the inositol monophosphatase superfamily.</text>
</comment>
<dbReference type="Gene3D" id="3.40.190.80">
    <property type="match status" value="1"/>
</dbReference>
<evidence type="ECO:0000256" key="16">
    <source>
        <dbReference type="SAM" id="Phobius"/>
    </source>
</evidence>
<proteinExistence type="inferred from homology"/>
<reference evidence="17 18" key="1">
    <citation type="journal article" date="2013" name="Genome Biol.">
        <title>Draft genome of the mountain pine beetle, Dendroctonus ponderosae Hopkins, a major forest pest.</title>
        <authorList>
            <person name="Keeling C.I."/>
            <person name="Yuen M.M."/>
            <person name="Liao N.Y."/>
            <person name="Docking T.R."/>
            <person name="Chan S.K."/>
            <person name="Taylor G.A."/>
            <person name="Palmquist D.L."/>
            <person name="Jackman S.D."/>
            <person name="Nguyen A."/>
            <person name="Li M."/>
            <person name="Henderson H."/>
            <person name="Janes J.K."/>
            <person name="Zhao Y."/>
            <person name="Pandoh P."/>
            <person name="Moore R."/>
            <person name="Sperling F.A."/>
            <person name="Huber D.P."/>
            <person name="Birol I."/>
            <person name="Jones S.J."/>
            <person name="Bohlmann J."/>
        </authorList>
    </citation>
    <scope>NUCLEOTIDE SEQUENCE</scope>
</reference>
<dbReference type="FunFam" id="3.30.540.10:FF:000012">
    <property type="entry name" value="Blast:Putative inositol monophosphatase 3"/>
    <property type="match status" value="1"/>
</dbReference>
<comment type="cofactor">
    <cofactor evidence="2 15">
        <name>Mg(2+)</name>
        <dbReference type="ChEBI" id="CHEBI:18420"/>
    </cofactor>
</comment>
<dbReference type="EMBL" id="KB630220">
    <property type="protein sequence ID" value="ERL83476.1"/>
    <property type="molecule type" value="Genomic_DNA"/>
</dbReference>
<keyword evidence="8 15" id="KW-0479">Metal-binding</keyword>
<comment type="subcellular location">
    <subcellularLocation>
        <location evidence="3">Membrane</location>
        <topology evidence="3">Single-pass membrane protein</topology>
    </subcellularLocation>
</comment>
<keyword evidence="7 16" id="KW-0812">Transmembrane</keyword>
<evidence type="ECO:0000256" key="14">
    <source>
        <dbReference type="ARBA" id="ARBA00042949"/>
    </source>
</evidence>
<evidence type="ECO:0000256" key="4">
    <source>
        <dbReference type="ARBA" id="ARBA00005152"/>
    </source>
</evidence>
<sequence>MNFSGIIKLNKRAYCVLFLLAVVFVYLQFFKAATSENVSLFYMLEVAIHAAQAGGSLVVSTRNNLKIHSKGKTAEGKDDSVTSADYFSHCAMLGIITRALPQVTLISEENGINCKKESAAQTYNQPLNLQFDYPAAYVEASDVTIWIDPLDATVEYTEKLYQYVTTMVCVAVNGKPIIGVIHQPFNESTSWAVVGFGHSANLNEKVHGTDSNLPKIIISRSHSGTIEQTLKTKFKDFKLIVAAGAGKSTIHTPGPKRERKNCELVSMLANMFRYKALRVADNTADAYLHSTAIKKWDICAGNAILSALGGKMTTKHGQTLTYYNDTNVINKEGLVATLRNHEAFIDKL</sequence>
<dbReference type="SUPFAM" id="SSF56655">
    <property type="entry name" value="Carbohydrate phosphatase"/>
    <property type="match status" value="1"/>
</dbReference>
<dbReference type="Pfam" id="PF00459">
    <property type="entry name" value="Inositol_P"/>
    <property type="match status" value="1"/>
</dbReference>
<organism evidence="17 18">
    <name type="scientific">Dendroctonus ponderosae</name>
    <name type="common">Mountain pine beetle</name>
    <dbReference type="NCBI Taxonomy" id="77166"/>
    <lineage>
        <taxon>Eukaryota</taxon>
        <taxon>Metazoa</taxon>
        <taxon>Ecdysozoa</taxon>
        <taxon>Arthropoda</taxon>
        <taxon>Hexapoda</taxon>
        <taxon>Insecta</taxon>
        <taxon>Pterygota</taxon>
        <taxon>Neoptera</taxon>
        <taxon>Endopterygota</taxon>
        <taxon>Coleoptera</taxon>
        <taxon>Polyphaga</taxon>
        <taxon>Cucujiformia</taxon>
        <taxon>Curculionidae</taxon>
        <taxon>Scolytinae</taxon>
        <taxon>Dendroctonus</taxon>
    </lineage>
</organism>
<dbReference type="PANTHER" id="PTHR43028:SF4">
    <property type="entry name" value="INOSITOL MONOPHOSPHATASE 3"/>
    <property type="match status" value="1"/>
</dbReference>
<evidence type="ECO:0000256" key="10">
    <source>
        <dbReference type="ARBA" id="ARBA00022842"/>
    </source>
</evidence>
<feature type="binding site" evidence="15">
    <location>
        <position position="297"/>
    </location>
    <ligand>
        <name>Mg(2+)</name>
        <dbReference type="ChEBI" id="CHEBI:18420"/>
        <label>1</label>
        <note>catalytic</note>
    </ligand>
</feature>
<feature type="binding site" evidence="15">
    <location>
        <position position="108"/>
    </location>
    <ligand>
        <name>Mg(2+)</name>
        <dbReference type="ChEBI" id="CHEBI:18420"/>
        <label>1</label>
        <note>catalytic</note>
    </ligand>
</feature>
<dbReference type="InterPro" id="IPR000760">
    <property type="entry name" value="Inositol_monophosphatase-like"/>
</dbReference>
<evidence type="ECO:0000256" key="13">
    <source>
        <dbReference type="ARBA" id="ARBA00042119"/>
    </source>
</evidence>
<dbReference type="GO" id="GO:0008254">
    <property type="term" value="F:3'-nucleotidase activity"/>
    <property type="evidence" value="ECO:0007669"/>
    <property type="project" value="TreeGrafter"/>
</dbReference>
<feature type="binding site" evidence="15">
    <location>
        <position position="151"/>
    </location>
    <ligand>
        <name>Mg(2+)</name>
        <dbReference type="ChEBI" id="CHEBI:18420"/>
        <label>1</label>
        <note>catalytic</note>
    </ligand>
</feature>
<dbReference type="OrthoDB" id="74460at2759"/>
<comment type="catalytic activity">
    <reaction evidence="1">
        <text>a myo-inositol phosphate + H2O = myo-inositol + phosphate</text>
        <dbReference type="Rhea" id="RHEA:24056"/>
        <dbReference type="ChEBI" id="CHEBI:15377"/>
        <dbReference type="ChEBI" id="CHEBI:17268"/>
        <dbReference type="ChEBI" id="CHEBI:43474"/>
        <dbReference type="ChEBI" id="CHEBI:84139"/>
        <dbReference type="EC" id="3.1.3.25"/>
    </reaction>
</comment>
<dbReference type="GO" id="GO:0046872">
    <property type="term" value="F:metal ion binding"/>
    <property type="evidence" value="ECO:0007669"/>
    <property type="project" value="UniProtKB-KW"/>
</dbReference>
<dbReference type="PROSITE" id="PS00630">
    <property type="entry name" value="IMP_2"/>
    <property type="match status" value="1"/>
</dbReference>
<dbReference type="GO" id="GO:0005737">
    <property type="term" value="C:cytoplasm"/>
    <property type="evidence" value="ECO:0007669"/>
    <property type="project" value="UniProtKB-ARBA"/>
</dbReference>
<name>U4TYV5_DENPD</name>
<evidence type="ECO:0000256" key="6">
    <source>
        <dbReference type="ARBA" id="ARBA00013106"/>
    </source>
</evidence>
<protein>
    <recommendedName>
        <fullName evidence="6">inositol-phosphate phosphatase</fullName>
        <ecNumber evidence="6">3.1.3.25</ecNumber>
    </recommendedName>
    <alternativeName>
        <fullName evidence="14">Inositol-1(or 4)-monophosphatase 3</fullName>
    </alternativeName>
    <alternativeName>
        <fullName evidence="13">Myo-inositol monophosphatase A3</fullName>
    </alternativeName>
</protein>
<feature type="transmembrane region" description="Helical" evidence="16">
    <location>
        <begin position="12"/>
        <end position="29"/>
    </location>
</feature>
<comment type="pathway">
    <text evidence="4">Polyol metabolism; myo-inositol biosynthesis; myo-inositol from D-glucose 6-phosphate: step 2/2.</text>
</comment>
<dbReference type="GO" id="GO:0012505">
    <property type="term" value="C:endomembrane system"/>
    <property type="evidence" value="ECO:0007669"/>
    <property type="project" value="TreeGrafter"/>
</dbReference>
<evidence type="ECO:0000256" key="8">
    <source>
        <dbReference type="ARBA" id="ARBA00022723"/>
    </source>
</evidence>
<evidence type="ECO:0000256" key="3">
    <source>
        <dbReference type="ARBA" id="ARBA00004167"/>
    </source>
</evidence>
<dbReference type="GO" id="GO:0016020">
    <property type="term" value="C:membrane"/>
    <property type="evidence" value="ECO:0007669"/>
    <property type="project" value="UniProtKB-SubCell"/>
</dbReference>